<protein>
    <recommendedName>
        <fullName evidence="2">Reverse transcriptase domain-containing protein</fullName>
    </recommendedName>
</protein>
<dbReference type="AlphaFoldDB" id="A0AA89BUT1"/>
<evidence type="ECO:0000256" key="1">
    <source>
        <dbReference type="SAM" id="SignalP"/>
    </source>
</evidence>
<evidence type="ECO:0000313" key="3">
    <source>
        <dbReference type="EMBL" id="KAK3083103.1"/>
    </source>
</evidence>
<dbReference type="InterPro" id="IPR043502">
    <property type="entry name" value="DNA/RNA_pol_sf"/>
</dbReference>
<dbReference type="InterPro" id="IPR000477">
    <property type="entry name" value="RT_dom"/>
</dbReference>
<dbReference type="InterPro" id="IPR036691">
    <property type="entry name" value="Endo/exonu/phosph_ase_sf"/>
</dbReference>
<keyword evidence="4" id="KW-1185">Reference proteome</keyword>
<dbReference type="SUPFAM" id="SSF56672">
    <property type="entry name" value="DNA/RNA polymerases"/>
    <property type="match status" value="1"/>
</dbReference>
<gene>
    <name evidence="3" type="ORF">FSP39_014041</name>
</gene>
<comment type="caution">
    <text evidence="3">The sequence shown here is derived from an EMBL/GenBank/DDBJ whole genome shotgun (WGS) entry which is preliminary data.</text>
</comment>
<feature type="chain" id="PRO_5041693774" description="Reverse transcriptase domain-containing protein" evidence="1">
    <location>
        <begin position="27"/>
        <end position="1107"/>
    </location>
</feature>
<dbReference type="PANTHER" id="PTHR47510:SF3">
    <property type="entry name" value="ENDO_EXONUCLEASE_PHOSPHATASE DOMAIN-CONTAINING PROTEIN"/>
    <property type="match status" value="1"/>
</dbReference>
<sequence>MIYIASYVNRISFLLFLSILIILLSGDVELNPGPAPSPNTTNDHSNSNSSYLQNDQSYLHNPLSLFSVIHLNVQSLKPKLDIIESTLNNIEILCFTESWLNSEISDDEIKIKGFHLPFRCDRETRQGGGVTVYVRENLVCKRRTDLEVKGLENVWIEADIKHETFLIGTFYRPPNSTATTWDQIQNSISAANDTNVTNILVLGDFNENQFSLNPTKMKLISASQGLTQLLNKPTSITEFSETLIDLILTNNTNIIHDYGVLEPFLEVNKRFHRPTFCLINSKKIASKKCKRTIFLYEKGNYELLKIRIKNENLDNRITEEKSIDDNVKLITEIIVNTAKECIPNKEITIRKDELPWITNEIRREMRKRNRARNKAKKSNNTEDWGKFKKIRNNVVNLLRKSKNMYNDKTCKNIEESNFSSKQWWKLVNQIIGQPDKNSQIHAIKTDADCIIYDDTDKANALNDFFVSQSTLTENNTLPDYQPVSDQPSLDKIIITEQDVLDVIKNLDTSKASGPDAISPKMIKPICNEIAKPLSKIFNLSLKNQKFPSDWKIANVIPVFKKKDPLKVENYRPISLLCIIAKIFEKCIYKYLHNFIVFNHLITPHQSGFTKNDNTVNQLLFLSNEISRALDDGKEFRTVFFDISKAFDRVWHAGLIFKLKRMGINGEFLGWVADYLSERKQAVVLNGSKSNVVSTNAGVPQGSILGPIFFLIFINDIVLEVNCSIKLFADDTSIYLIVNDPISASQNLNENLCKIHQWSKKWLVQFNPAKTENLIISRKEQSNHPPLMMNNVTIVNVNKHKHLGLVFSCNGKWHDHIFEIIDKANKKMHILRSFKFKLKRKVLESMYFTFIRPILEYSDIIWDNCPIYLKDLLENINLQAGRIVTGATRFSSNQSVYGETGWPTLEQRREQHKLIQVYKIINGLTPDFLCDLLPQQFSDRHSYPTRNSSNYSYLPSKTSFHYYSFFPSSIRLWNNLDPDIRTLKSLKEFKHKIVNKIKIPEYYHVGTRPGQIYHTRIRMRCSSLKQHLYHCNLIDSQLCPCGKIESAAHYLLHCPFYSDIRDKYIKPIQQNLTCNLLLFGDDRKSIGDNCRIFENVQKFIIKSKRFDP</sequence>
<keyword evidence="1" id="KW-0732">Signal</keyword>
<name>A0AA89BUT1_PINIB</name>
<organism evidence="3 4">
    <name type="scientific">Pinctada imbricata</name>
    <name type="common">Atlantic pearl-oyster</name>
    <name type="synonym">Pinctada martensii</name>
    <dbReference type="NCBI Taxonomy" id="66713"/>
    <lineage>
        <taxon>Eukaryota</taxon>
        <taxon>Metazoa</taxon>
        <taxon>Spiralia</taxon>
        <taxon>Lophotrochozoa</taxon>
        <taxon>Mollusca</taxon>
        <taxon>Bivalvia</taxon>
        <taxon>Autobranchia</taxon>
        <taxon>Pteriomorphia</taxon>
        <taxon>Pterioida</taxon>
        <taxon>Pterioidea</taxon>
        <taxon>Pteriidae</taxon>
        <taxon>Pinctada</taxon>
    </lineage>
</organism>
<dbReference type="GO" id="GO:0003824">
    <property type="term" value="F:catalytic activity"/>
    <property type="evidence" value="ECO:0007669"/>
    <property type="project" value="InterPro"/>
</dbReference>
<evidence type="ECO:0000259" key="2">
    <source>
        <dbReference type="PROSITE" id="PS50878"/>
    </source>
</evidence>
<feature type="signal peptide" evidence="1">
    <location>
        <begin position="1"/>
        <end position="26"/>
    </location>
</feature>
<dbReference type="PANTHER" id="PTHR47510">
    <property type="entry name" value="REVERSE TRANSCRIPTASE DOMAIN-CONTAINING PROTEIN"/>
    <property type="match status" value="1"/>
</dbReference>
<dbReference type="Gene3D" id="3.60.10.10">
    <property type="entry name" value="Endonuclease/exonuclease/phosphatase"/>
    <property type="match status" value="1"/>
</dbReference>
<accession>A0AA89BUT1</accession>
<dbReference type="Proteomes" id="UP001186944">
    <property type="component" value="Unassembled WGS sequence"/>
</dbReference>
<dbReference type="Pfam" id="PF00078">
    <property type="entry name" value="RVT_1"/>
    <property type="match status" value="1"/>
</dbReference>
<dbReference type="CDD" id="cd01650">
    <property type="entry name" value="RT_nLTR_like"/>
    <property type="match status" value="1"/>
</dbReference>
<dbReference type="SUPFAM" id="SSF56219">
    <property type="entry name" value="DNase I-like"/>
    <property type="match status" value="1"/>
</dbReference>
<feature type="domain" description="Reverse transcriptase" evidence="2">
    <location>
        <begin position="539"/>
        <end position="793"/>
    </location>
</feature>
<proteinExistence type="predicted"/>
<evidence type="ECO:0000313" key="4">
    <source>
        <dbReference type="Proteomes" id="UP001186944"/>
    </source>
</evidence>
<dbReference type="PROSITE" id="PS50878">
    <property type="entry name" value="RT_POL"/>
    <property type="match status" value="1"/>
</dbReference>
<reference evidence="3" key="1">
    <citation type="submission" date="2019-08" db="EMBL/GenBank/DDBJ databases">
        <title>The improved chromosome-level genome for the pearl oyster Pinctada fucata martensii using PacBio sequencing and Hi-C.</title>
        <authorList>
            <person name="Zheng Z."/>
        </authorList>
    </citation>
    <scope>NUCLEOTIDE SEQUENCE</scope>
    <source>
        <strain evidence="3">ZZ-2019</strain>
        <tissue evidence="3">Adductor muscle</tissue>
    </source>
</reference>
<dbReference type="Pfam" id="PF03372">
    <property type="entry name" value="Exo_endo_phos"/>
    <property type="match status" value="1"/>
</dbReference>
<dbReference type="EMBL" id="VSWD01000014">
    <property type="protein sequence ID" value="KAK3083103.1"/>
    <property type="molecule type" value="Genomic_DNA"/>
</dbReference>
<dbReference type="InterPro" id="IPR005135">
    <property type="entry name" value="Endo/exonuclease/phosphatase"/>
</dbReference>